<reference evidence="4" key="1">
    <citation type="submission" date="2016-11" db="EMBL/GenBank/DDBJ databases">
        <authorList>
            <person name="Varghese N."/>
            <person name="Submissions S."/>
        </authorList>
    </citation>
    <scope>NUCLEOTIDE SEQUENCE [LARGE SCALE GENOMIC DNA]</scope>
    <source>
        <strain evidence="4">DSM 19978</strain>
    </source>
</reference>
<organism evidence="3 4">
    <name type="scientific">Flavobacterium fluvii</name>
    <dbReference type="NCBI Taxonomy" id="468056"/>
    <lineage>
        <taxon>Bacteria</taxon>
        <taxon>Pseudomonadati</taxon>
        <taxon>Bacteroidota</taxon>
        <taxon>Flavobacteriia</taxon>
        <taxon>Flavobacteriales</taxon>
        <taxon>Flavobacteriaceae</taxon>
        <taxon>Flavobacterium</taxon>
    </lineage>
</organism>
<dbReference type="EMBL" id="FQWB01000008">
    <property type="protein sequence ID" value="SHG92616.1"/>
    <property type="molecule type" value="Genomic_DNA"/>
</dbReference>
<feature type="signal peptide" evidence="1">
    <location>
        <begin position="1"/>
        <end position="22"/>
    </location>
</feature>
<evidence type="ECO:0000313" key="3">
    <source>
        <dbReference type="EMBL" id="SHG92616.1"/>
    </source>
</evidence>
<dbReference type="STRING" id="468056.SAMN05443549_108146"/>
<accession>A0A1M5NST4</accession>
<gene>
    <name evidence="3" type="ORF">SAMN05443549_108146</name>
</gene>
<evidence type="ECO:0000259" key="2">
    <source>
        <dbReference type="Pfam" id="PF13568"/>
    </source>
</evidence>
<dbReference type="RefSeq" id="WP_073371755.1">
    <property type="nucleotide sequence ID" value="NZ_FQWB01000008.1"/>
</dbReference>
<sequence>MKALKTLFFVIFLSLIANSANAQSWGIRAGANFSTLSNSDAKSQTGYYGGVYRQFGIVKDFLYIQPELQFSKQGFDTDLSTVDLNYIHLPIVARVYVLKLLSFETGPQFGFLVSDNADNFDFNSVDTSWDFGMSINLPFRLSIDARYITSLNELIEGRDSKSQVIQVGASFRF</sequence>
<evidence type="ECO:0000256" key="1">
    <source>
        <dbReference type="SAM" id="SignalP"/>
    </source>
</evidence>
<protein>
    <submittedName>
        <fullName evidence="3">Outer membrane protein beta-barrel domain-containing protein</fullName>
    </submittedName>
</protein>
<name>A0A1M5NST4_9FLAO</name>
<dbReference type="Proteomes" id="UP000184516">
    <property type="component" value="Unassembled WGS sequence"/>
</dbReference>
<dbReference type="Pfam" id="PF13568">
    <property type="entry name" value="OMP_b-brl_2"/>
    <property type="match status" value="1"/>
</dbReference>
<feature type="chain" id="PRO_5012229102" evidence="1">
    <location>
        <begin position="23"/>
        <end position="173"/>
    </location>
</feature>
<feature type="domain" description="Outer membrane protein beta-barrel" evidence="2">
    <location>
        <begin position="22"/>
        <end position="155"/>
    </location>
</feature>
<keyword evidence="4" id="KW-1185">Reference proteome</keyword>
<proteinExistence type="predicted"/>
<keyword evidence="1" id="KW-0732">Signal</keyword>
<evidence type="ECO:0000313" key="4">
    <source>
        <dbReference type="Proteomes" id="UP000184516"/>
    </source>
</evidence>
<dbReference type="OrthoDB" id="947434at2"/>
<dbReference type="AlphaFoldDB" id="A0A1M5NST4"/>
<dbReference type="InterPro" id="IPR025665">
    <property type="entry name" value="Beta-barrel_OMP_2"/>
</dbReference>